<accession>K1SM81</accession>
<dbReference type="EMBL" id="AJWY01010652">
    <property type="protein sequence ID" value="EKC54950.1"/>
    <property type="molecule type" value="Genomic_DNA"/>
</dbReference>
<protein>
    <submittedName>
        <fullName evidence="1">Repeat domain (Rpt)</fullName>
    </submittedName>
</protein>
<comment type="caution">
    <text evidence="1">The sequence shown here is derived from an EMBL/GenBank/DDBJ whole genome shotgun (WGS) entry which is preliminary data.</text>
</comment>
<reference evidence="1" key="1">
    <citation type="journal article" date="2013" name="Environ. Microbiol.">
        <title>Microbiota from the distal guts of lean and obese adolescents exhibit partial functional redundancy besides clear differences in community structure.</title>
        <authorList>
            <person name="Ferrer M."/>
            <person name="Ruiz A."/>
            <person name="Lanza F."/>
            <person name="Haange S.B."/>
            <person name="Oberbach A."/>
            <person name="Till H."/>
            <person name="Bargiela R."/>
            <person name="Campoy C."/>
            <person name="Segura M.T."/>
            <person name="Richter M."/>
            <person name="von Bergen M."/>
            <person name="Seifert J."/>
            <person name="Suarez A."/>
        </authorList>
    </citation>
    <scope>NUCLEOTIDE SEQUENCE</scope>
</reference>
<feature type="non-terminal residue" evidence="1">
    <location>
        <position position="92"/>
    </location>
</feature>
<proteinExistence type="predicted"/>
<organism evidence="1">
    <name type="scientific">human gut metagenome</name>
    <dbReference type="NCBI Taxonomy" id="408170"/>
    <lineage>
        <taxon>unclassified sequences</taxon>
        <taxon>metagenomes</taxon>
        <taxon>organismal metagenomes</taxon>
    </lineage>
</organism>
<evidence type="ECO:0000313" key="1">
    <source>
        <dbReference type="EMBL" id="EKC54950.1"/>
    </source>
</evidence>
<gene>
    <name evidence="1" type="ORF">LEA_15610</name>
</gene>
<sequence length="92" mass="10620">MVLNDLGSVGAALEIGAYADLYGYLHYHSQDMRHNKYYASPKEHYHELQGGIYFEMGVYIKISIFAESKLFKKKAELAKQFKFPLFSVGDKY</sequence>
<name>K1SM81_9ZZZZ</name>
<dbReference type="AlphaFoldDB" id="K1SM81"/>